<name>A0A371XF90_9HYPH</name>
<dbReference type="Proteomes" id="UP000262379">
    <property type="component" value="Unassembled WGS sequence"/>
</dbReference>
<feature type="transmembrane region" description="Helical" evidence="1">
    <location>
        <begin position="45"/>
        <end position="63"/>
    </location>
</feature>
<keyword evidence="3" id="KW-1185">Reference proteome</keyword>
<evidence type="ECO:0000256" key="1">
    <source>
        <dbReference type="SAM" id="Phobius"/>
    </source>
</evidence>
<reference evidence="3" key="1">
    <citation type="submission" date="2018-08" db="EMBL/GenBank/DDBJ databases">
        <authorList>
            <person name="Im W.T."/>
        </authorList>
    </citation>
    <scope>NUCLEOTIDE SEQUENCE [LARGE SCALE GENOMIC DNA]</scope>
    <source>
        <strain evidence="3">LA-28</strain>
    </source>
</reference>
<accession>A0A371XF90</accession>
<keyword evidence="1" id="KW-1133">Transmembrane helix</keyword>
<evidence type="ECO:0000313" key="2">
    <source>
        <dbReference type="EMBL" id="RFC67882.1"/>
    </source>
</evidence>
<proteinExistence type="predicted"/>
<evidence type="ECO:0000313" key="3">
    <source>
        <dbReference type="Proteomes" id="UP000262379"/>
    </source>
</evidence>
<keyword evidence="1" id="KW-0812">Transmembrane</keyword>
<sequence>MRLGGTRHFQDHCLHDDRASAAAKETIMVNIEPEKARQGRWGSHVLTILIIGLILAVIAWFGLEFYGESIDPPHPAEQSQPSQ</sequence>
<keyword evidence="1" id="KW-0472">Membrane</keyword>
<organism evidence="2 3">
    <name type="scientific">Mesorhizobium denitrificans</name>
    <dbReference type="NCBI Taxonomy" id="2294114"/>
    <lineage>
        <taxon>Bacteria</taxon>
        <taxon>Pseudomonadati</taxon>
        <taxon>Pseudomonadota</taxon>
        <taxon>Alphaproteobacteria</taxon>
        <taxon>Hyphomicrobiales</taxon>
        <taxon>Phyllobacteriaceae</taxon>
        <taxon>Mesorhizobium</taxon>
    </lineage>
</organism>
<comment type="caution">
    <text evidence="2">The sequence shown here is derived from an EMBL/GenBank/DDBJ whole genome shotgun (WGS) entry which is preliminary data.</text>
</comment>
<gene>
    <name evidence="2" type="ORF">DY251_09885</name>
</gene>
<dbReference type="EMBL" id="QURN01000006">
    <property type="protein sequence ID" value="RFC67882.1"/>
    <property type="molecule type" value="Genomic_DNA"/>
</dbReference>
<dbReference type="AlphaFoldDB" id="A0A371XF90"/>
<protein>
    <submittedName>
        <fullName evidence="2">Uncharacterized protein</fullName>
    </submittedName>
</protein>